<dbReference type="InterPro" id="IPR050655">
    <property type="entry name" value="Plant_B3_domain"/>
</dbReference>
<organism evidence="8 9">
    <name type="scientific">Dichanthelium oligosanthes</name>
    <dbReference type="NCBI Taxonomy" id="888268"/>
    <lineage>
        <taxon>Eukaryota</taxon>
        <taxon>Viridiplantae</taxon>
        <taxon>Streptophyta</taxon>
        <taxon>Embryophyta</taxon>
        <taxon>Tracheophyta</taxon>
        <taxon>Spermatophyta</taxon>
        <taxon>Magnoliopsida</taxon>
        <taxon>Liliopsida</taxon>
        <taxon>Poales</taxon>
        <taxon>Poaceae</taxon>
        <taxon>PACMAD clade</taxon>
        <taxon>Panicoideae</taxon>
        <taxon>Panicodae</taxon>
        <taxon>Paniceae</taxon>
        <taxon>Dichantheliinae</taxon>
        <taxon>Dichanthelium</taxon>
    </lineage>
</organism>
<name>A0A1E5VNQ9_9POAL</name>
<dbReference type="GO" id="GO:0003677">
    <property type="term" value="F:DNA binding"/>
    <property type="evidence" value="ECO:0007669"/>
    <property type="project" value="UniProtKB-KW"/>
</dbReference>
<feature type="region of interest" description="Disordered" evidence="6">
    <location>
        <begin position="1"/>
        <end position="73"/>
    </location>
</feature>
<dbReference type="SMART" id="SM01019">
    <property type="entry name" value="B3"/>
    <property type="match status" value="1"/>
</dbReference>
<feature type="domain" description="TF-B3" evidence="7">
    <location>
        <begin position="349"/>
        <end position="442"/>
    </location>
</feature>
<keyword evidence="5" id="KW-0539">Nucleus</keyword>
<dbReference type="STRING" id="888268.A0A1E5VNQ9"/>
<evidence type="ECO:0000256" key="4">
    <source>
        <dbReference type="ARBA" id="ARBA00023163"/>
    </source>
</evidence>
<accession>A0A1E5VNQ9</accession>
<evidence type="ECO:0000313" key="8">
    <source>
        <dbReference type="EMBL" id="OEL26712.1"/>
    </source>
</evidence>
<dbReference type="CDD" id="cd10017">
    <property type="entry name" value="B3_DNA"/>
    <property type="match status" value="1"/>
</dbReference>
<keyword evidence="3" id="KW-0238">DNA-binding</keyword>
<dbReference type="SUPFAM" id="SSF101936">
    <property type="entry name" value="DNA-binding pseudobarrel domain"/>
    <property type="match status" value="1"/>
</dbReference>
<dbReference type="PANTHER" id="PTHR31920">
    <property type="entry name" value="B3 DOMAIN-CONTAINING"/>
    <property type="match status" value="1"/>
</dbReference>
<feature type="region of interest" description="Disordered" evidence="6">
    <location>
        <begin position="278"/>
        <end position="309"/>
    </location>
</feature>
<feature type="compositionally biased region" description="Acidic residues" evidence="6">
    <location>
        <begin position="207"/>
        <end position="217"/>
    </location>
</feature>
<gene>
    <name evidence="8" type="ORF">BAE44_0012265</name>
</gene>
<dbReference type="GO" id="GO:0005634">
    <property type="term" value="C:nucleus"/>
    <property type="evidence" value="ECO:0007669"/>
    <property type="project" value="UniProtKB-SubCell"/>
</dbReference>
<dbReference type="Gene3D" id="2.40.330.10">
    <property type="entry name" value="DNA-binding pseudobarrel domain"/>
    <property type="match status" value="1"/>
</dbReference>
<evidence type="ECO:0000313" key="9">
    <source>
        <dbReference type="Proteomes" id="UP000095767"/>
    </source>
</evidence>
<evidence type="ECO:0000259" key="7">
    <source>
        <dbReference type="PROSITE" id="PS50863"/>
    </source>
</evidence>
<dbReference type="PROSITE" id="PS50863">
    <property type="entry name" value="B3"/>
    <property type="match status" value="1"/>
</dbReference>
<dbReference type="Pfam" id="PF02362">
    <property type="entry name" value="B3"/>
    <property type="match status" value="1"/>
</dbReference>
<protein>
    <submittedName>
        <fullName evidence="8">B3 domain-containing protein</fullName>
    </submittedName>
</protein>
<feature type="region of interest" description="Disordered" evidence="6">
    <location>
        <begin position="110"/>
        <end position="157"/>
    </location>
</feature>
<dbReference type="InterPro" id="IPR003340">
    <property type="entry name" value="B3_DNA-bd"/>
</dbReference>
<reference evidence="8 9" key="1">
    <citation type="submission" date="2016-09" db="EMBL/GenBank/DDBJ databases">
        <title>The draft genome of Dichanthelium oligosanthes: A C3 panicoid grass species.</title>
        <authorList>
            <person name="Studer A.J."/>
            <person name="Schnable J.C."/>
            <person name="Brutnell T.P."/>
        </authorList>
    </citation>
    <scope>NUCLEOTIDE SEQUENCE [LARGE SCALE GENOMIC DNA]</scope>
    <source>
        <strain evidence="9">cv. Kellogg 1175</strain>
        <tissue evidence="8">Leaf</tissue>
    </source>
</reference>
<evidence type="ECO:0000256" key="6">
    <source>
        <dbReference type="SAM" id="MobiDB-lite"/>
    </source>
</evidence>
<dbReference type="EMBL" id="LWDX02034046">
    <property type="protein sequence ID" value="OEL26712.1"/>
    <property type="molecule type" value="Genomic_DNA"/>
</dbReference>
<keyword evidence="4" id="KW-0804">Transcription</keyword>
<sequence length="864" mass="96979">MGGAAPDMAGRKQLRSRYSAMMKIQSGDEEEEKKMRGGASEVRNKNTSTAVFLEEGKKKEGGTNNNKNMMANDQEKIEKTTIWNGHNKMKSRKNSAIAFLKKVKKKEKLFNVNSKKKMQIGDDEDGKNRCNSDHKLKSRKESTTLSEKETNKEKLNKTHRVKMWAADSKERKILSGHNKVKSGEMSTAFFGKEKKGKRLNKTNNEELQSDGDEEEMWNYDSKARNGKVTAAFSEEEKKKKRPNNTNTEKETAPITPAVKEKRMRLSESTEMMMCHDKLKRNAPSNLSKEKKMDISSGSNYKKRKREEPHTLFKKEKRMRCIDSDKKIHSGRVQEKKICGDGEEKNMQAPFAFFKFVCHNFMEILLIPPAIAPRLKYLTNRHVYLKDSEGTCSKVWLSKMDGSLAFHQGWNIFVSDHMIKWGEFLLFEYIDRETFSVRVFSIDSHERLYFKKDPKRVEHRVGSGPVAQDNNNESLINQQCKTKGTSPLRSKAKTVILISDSGVSTHNEDTTNLTMSDADSTHHVAINTNKDPKRVQSGVGNLPDGECGTKCISPTYSEGKTSSEIIVTDVAPLTHENDDRVGYELEVHDLDEDLIRKQGINSIPFDSITAVEKHQNHSKMNISQNVCSKYAAPGGFRCLEKWRKGIANSGAALDGTVRIEPENIQKTDSKLVDGYGSIGLNTVNEYFCSEGNHTRVPPIFTMPDKEPSSADRVSKCSYGSTEIDHSINNVKGGGASVQIERPGEQLEPVGSIVNSQRNNIPVSVYTVVPGKYSALGLNPVGPEGTCAFVESMLIVPIEKPSSPDGISKIGSNRTEIDHNVNGKGGNVLFNFLQQIFFPNSLGCLLWRYLLPAYTESVFGRNYCST</sequence>
<proteinExistence type="predicted"/>
<evidence type="ECO:0000256" key="1">
    <source>
        <dbReference type="ARBA" id="ARBA00004123"/>
    </source>
</evidence>
<comment type="caution">
    <text evidence="8">The sequence shown here is derived from an EMBL/GenBank/DDBJ whole genome shotgun (WGS) entry which is preliminary data.</text>
</comment>
<feature type="compositionally biased region" description="Basic and acidic residues" evidence="6">
    <location>
        <begin position="126"/>
        <end position="156"/>
    </location>
</feature>
<dbReference type="AlphaFoldDB" id="A0A1E5VNQ9"/>
<keyword evidence="2" id="KW-0805">Transcription regulation</keyword>
<feature type="region of interest" description="Disordered" evidence="6">
    <location>
        <begin position="172"/>
        <end position="256"/>
    </location>
</feature>
<dbReference type="Proteomes" id="UP000095767">
    <property type="component" value="Unassembled WGS sequence"/>
</dbReference>
<comment type="subcellular location">
    <subcellularLocation>
        <location evidence="1">Nucleus</location>
    </subcellularLocation>
</comment>
<dbReference type="PANTHER" id="PTHR31920:SF144">
    <property type="entry name" value="B3 DOMAIN-CONTAINING PROTEIN OS02G0598200"/>
    <property type="match status" value="1"/>
</dbReference>
<evidence type="ECO:0000256" key="3">
    <source>
        <dbReference type="ARBA" id="ARBA00023125"/>
    </source>
</evidence>
<dbReference type="OrthoDB" id="635132at2759"/>
<keyword evidence="9" id="KW-1185">Reference proteome</keyword>
<dbReference type="InterPro" id="IPR015300">
    <property type="entry name" value="DNA-bd_pseudobarrel_sf"/>
</dbReference>
<evidence type="ECO:0000256" key="5">
    <source>
        <dbReference type="ARBA" id="ARBA00023242"/>
    </source>
</evidence>
<evidence type="ECO:0000256" key="2">
    <source>
        <dbReference type="ARBA" id="ARBA00023015"/>
    </source>
</evidence>